<evidence type="ECO:0000313" key="3">
    <source>
        <dbReference type="Proteomes" id="UP000051638"/>
    </source>
</evidence>
<dbReference type="InterPro" id="IPR036291">
    <property type="entry name" value="NAD(P)-bd_dom_sf"/>
</dbReference>
<dbReference type="InterPro" id="IPR002347">
    <property type="entry name" value="SDR_fam"/>
</dbReference>
<reference evidence="2 3" key="1">
    <citation type="journal article" date="2015" name="Genome Announc.">
        <title>Expanding the biotechnology potential of lactobacilli through comparative genomics of 213 strains and associated genera.</title>
        <authorList>
            <person name="Sun Z."/>
            <person name="Harris H.M."/>
            <person name="McCann A."/>
            <person name="Guo C."/>
            <person name="Argimon S."/>
            <person name="Zhang W."/>
            <person name="Yang X."/>
            <person name="Jeffery I.B."/>
            <person name="Cooney J.C."/>
            <person name="Kagawa T.F."/>
            <person name="Liu W."/>
            <person name="Song Y."/>
            <person name="Salvetti E."/>
            <person name="Wrobel A."/>
            <person name="Rasinkangas P."/>
            <person name="Parkhill J."/>
            <person name="Rea M.C."/>
            <person name="O'Sullivan O."/>
            <person name="Ritari J."/>
            <person name="Douillard F.P."/>
            <person name="Paul Ross R."/>
            <person name="Yang R."/>
            <person name="Briner A.E."/>
            <person name="Felis G.E."/>
            <person name="de Vos W.M."/>
            <person name="Barrangou R."/>
            <person name="Klaenhammer T.R."/>
            <person name="Caufield P.W."/>
            <person name="Cui Y."/>
            <person name="Zhang H."/>
            <person name="O'Toole P.W."/>
        </authorList>
    </citation>
    <scope>NUCLEOTIDE SEQUENCE [LARGE SCALE GENOMIC DNA]</scope>
    <source>
        <strain evidence="2 3">DSM 20253</strain>
    </source>
</reference>
<dbReference type="InterPro" id="IPR050259">
    <property type="entry name" value="SDR"/>
</dbReference>
<dbReference type="EMBL" id="AYYI01000023">
    <property type="protein sequence ID" value="KRM98884.1"/>
    <property type="molecule type" value="Genomic_DNA"/>
</dbReference>
<dbReference type="PATRIC" id="fig|1423796.3.peg.856"/>
<proteinExistence type="inferred from homology"/>
<dbReference type="SUPFAM" id="SSF51735">
    <property type="entry name" value="NAD(P)-binding Rossmann-fold domains"/>
    <property type="match status" value="1"/>
</dbReference>
<sequence>MIKMAKAALIIGASGDIGQAITQHLAANGWSLYLHYFQHARPVRKLQTQLIKQYPKQDFFALQADLTKTGQLQQLTSQLFQVDAVVFAAGITYYGLFQKLSASQLEQLWIMHVKAPLLLCQRLSAKLARSGAGRIVFIGSVYGGSGSPLEVAYSTVKGAQSAFVNAYAREVASLGITVNVVAPGAVDTKMNQMFDQQAKTALRQEIPVSRLAQPAEIAYWVGALLKSGASYLTGQTLYVTGGWRR</sequence>
<comment type="similarity">
    <text evidence="1">Belongs to the short-chain dehydrogenases/reductases (SDR) family.</text>
</comment>
<dbReference type="PANTHER" id="PTHR42879:SF2">
    <property type="entry name" value="3-OXOACYL-[ACYL-CARRIER-PROTEIN] REDUCTASE FABG"/>
    <property type="match status" value="1"/>
</dbReference>
<name>A0A0R2DAH2_9LACO</name>
<dbReference type="CDD" id="cd05233">
    <property type="entry name" value="SDR_c"/>
    <property type="match status" value="1"/>
</dbReference>
<organism evidence="2 3">
    <name type="scientific">Loigolactobacillus rennini DSM 20253</name>
    <dbReference type="NCBI Taxonomy" id="1423796"/>
    <lineage>
        <taxon>Bacteria</taxon>
        <taxon>Bacillati</taxon>
        <taxon>Bacillota</taxon>
        <taxon>Bacilli</taxon>
        <taxon>Lactobacillales</taxon>
        <taxon>Lactobacillaceae</taxon>
        <taxon>Loigolactobacillus</taxon>
    </lineage>
</organism>
<accession>A0A0R2DAH2</accession>
<dbReference type="STRING" id="1423796.FC24_GL000838"/>
<evidence type="ECO:0000313" key="2">
    <source>
        <dbReference type="EMBL" id="KRM98884.1"/>
    </source>
</evidence>
<dbReference type="NCBIfam" id="NF047420">
    <property type="entry name" value="EF_P_mod_YmfI"/>
    <property type="match status" value="1"/>
</dbReference>
<evidence type="ECO:0000256" key="1">
    <source>
        <dbReference type="ARBA" id="ARBA00006484"/>
    </source>
</evidence>
<dbReference type="Pfam" id="PF13561">
    <property type="entry name" value="adh_short_C2"/>
    <property type="match status" value="1"/>
</dbReference>
<dbReference type="Proteomes" id="UP000051638">
    <property type="component" value="Unassembled WGS sequence"/>
</dbReference>
<protein>
    <submittedName>
        <fullName evidence="2">3-oxoacyl-acyl carrier protein reductase</fullName>
    </submittedName>
</protein>
<dbReference type="AlphaFoldDB" id="A0A0R2DAH2"/>
<dbReference type="Gene3D" id="3.40.50.720">
    <property type="entry name" value="NAD(P)-binding Rossmann-like Domain"/>
    <property type="match status" value="1"/>
</dbReference>
<comment type="caution">
    <text evidence="2">The sequence shown here is derived from an EMBL/GenBank/DDBJ whole genome shotgun (WGS) entry which is preliminary data.</text>
</comment>
<dbReference type="PANTHER" id="PTHR42879">
    <property type="entry name" value="3-OXOACYL-(ACYL-CARRIER-PROTEIN) REDUCTASE"/>
    <property type="match status" value="1"/>
</dbReference>
<gene>
    <name evidence="2" type="ORF">FC24_GL000838</name>
</gene>
<dbReference type="PRINTS" id="PR00081">
    <property type="entry name" value="GDHRDH"/>
</dbReference>
<keyword evidence="3" id="KW-1185">Reference proteome</keyword>